<dbReference type="GO" id="GO:0005524">
    <property type="term" value="F:ATP binding"/>
    <property type="evidence" value="ECO:0007669"/>
    <property type="project" value="UniProtKB-UniRule"/>
</dbReference>
<name>A0A423W6M9_CYTCH</name>
<keyword evidence="2" id="KW-0067">ATP-binding</keyword>
<reference evidence="6 7" key="1">
    <citation type="submission" date="2015-09" db="EMBL/GenBank/DDBJ databases">
        <title>Host preference determinants of Valsa canker pathogens revealed by comparative genomics.</title>
        <authorList>
            <person name="Yin Z."/>
            <person name="Huang L."/>
        </authorList>
    </citation>
    <scope>NUCLEOTIDE SEQUENCE [LARGE SCALE GENOMIC DNA]</scope>
    <source>
        <strain evidence="6 7">YSFL</strain>
    </source>
</reference>
<accession>A0A423W6M9</accession>
<dbReference type="GO" id="GO:0004672">
    <property type="term" value="F:protein kinase activity"/>
    <property type="evidence" value="ECO:0007669"/>
    <property type="project" value="InterPro"/>
</dbReference>
<dbReference type="InterPro" id="IPR000253">
    <property type="entry name" value="FHA_dom"/>
</dbReference>
<comment type="similarity">
    <text evidence="1">Belongs to the protein kinase superfamily. CAMK Ser/Thr protein kinase family. CHEK2 subfamily.</text>
</comment>
<feature type="binding site" evidence="2">
    <location>
        <position position="184"/>
    </location>
    <ligand>
        <name>ATP</name>
        <dbReference type="ChEBI" id="CHEBI:30616"/>
    </ligand>
</feature>
<evidence type="ECO:0000313" key="6">
    <source>
        <dbReference type="EMBL" id="ROV98984.1"/>
    </source>
</evidence>
<comment type="caution">
    <text evidence="6">The sequence shown here is derived from an EMBL/GenBank/DDBJ whole genome shotgun (WGS) entry which is preliminary data.</text>
</comment>
<evidence type="ECO:0000259" key="5">
    <source>
        <dbReference type="PROSITE" id="PS50011"/>
    </source>
</evidence>
<dbReference type="Gene3D" id="1.10.510.10">
    <property type="entry name" value="Transferase(Phosphotransferase) domain 1"/>
    <property type="match status" value="2"/>
</dbReference>
<evidence type="ECO:0000256" key="1">
    <source>
        <dbReference type="ARBA" id="ARBA00005575"/>
    </source>
</evidence>
<dbReference type="InterPro" id="IPR008984">
    <property type="entry name" value="SMAD_FHA_dom_sf"/>
</dbReference>
<dbReference type="SMART" id="SM00220">
    <property type="entry name" value="S_TKc"/>
    <property type="match status" value="1"/>
</dbReference>
<keyword evidence="2" id="KW-0547">Nucleotide-binding</keyword>
<dbReference type="InterPro" id="IPR011009">
    <property type="entry name" value="Kinase-like_dom_sf"/>
</dbReference>
<dbReference type="Pfam" id="PF00069">
    <property type="entry name" value="Pkinase"/>
    <property type="match status" value="1"/>
</dbReference>
<protein>
    <recommendedName>
        <fullName evidence="8">FHA domain-containing protein</fullName>
    </recommendedName>
</protein>
<dbReference type="SUPFAM" id="SSF56112">
    <property type="entry name" value="Protein kinase-like (PK-like)"/>
    <property type="match status" value="1"/>
</dbReference>
<organism evidence="6 7">
    <name type="scientific">Cytospora chrysosperma</name>
    <name type="common">Cytospora canker fungus</name>
    <name type="synonym">Sphaeria chrysosperma</name>
    <dbReference type="NCBI Taxonomy" id="252740"/>
    <lineage>
        <taxon>Eukaryota</taxon>
        <taxon>Fungi</taxon>
        <taxon>Dikarya</taxon>
        <taxon>Ascomycota</taxon>
        <taxon>Pezizomycotina</taxon>
        <taxon>Sordariomycetes</taxon>
        <taxon>Sordariomycetidae</taxon>
        <taxon>Diaporthales</taxon>
        <taxon>Cytosporaceae</taxon>
        <taxon>Cytospora</taxon>
    </lineage>
</organism>
<dbReference type="Proteomes" id="UP000284375">
    <property type="component" value="Unassembled WGS sequence"/>
</dbReference>
<dbReference type="PROSITE" id="PS50011">
    <property type="entry name" value="PROTEIN_KINASE_DOM"/>
    <property type="match status" value="1"/>
</dbReference>
<proteinExistence type="inferred from homology"/>
<dbReference type="Gene3D" id="2.60.200.20">
    <property type="match status" value="1"/>
</dbReference>
<dbReference type="SUPFAM" id="SSF49879">
    <property type="entry name" value="SMAD/FHA domain"/>
    <property type="match status" value="1"/>
</dbReference>
<evidence type="ECO:0000256" key="3">
    <source>
        <dbReference type="SAM" id="MobiDB-lite"/>
    </source>
</evidence>
<evidence type="ECO:0008006" key="8">
    <source>
        <dbReference type="Google" id="ProtNLM"/>
    </source>
</evidence>
<evidence type="ECO:0000313" key="7">
    <source>
        <dbReference type="Proteomes" id="UP000284375"/>
    </source>
</evidence>
<keyword evidence="7" id="KW-1185">Reference proteome</keyword>
<dbReference type="PROSITE" id="PS00107">
    <property type="entry name" value="PROTEIN_KINASE_ATP"/>
    <property type="match status" value="1"/>
</dbReference>
<gene>
    <name evidence="6" type="ORF">VSDG_03756</name>
</gene>
<dbReference type="SMART" id="SM00240">
    <property type="entry name" value="FHA"/>
    <property type="match status" value="1"/>
</dbReference>
<feature type="region of interest" description="Disordered" evidence="3">
    <location>
        <begin position="475"/>
        <end position="510"/>
    </location>
</feature>
<dbReference type="PANTHER" id="PTHR24347">
    <property type="entry name" value="SERINE/THREONINE-PROTEIN KINASE"/>
    <property type="match status" value="1"/>
</dbReference>
<evidence type="ECO:0000259" key="4">
    <source>
        <dbReference type="PROSITE" id="PS50006"/>
    </source>
</evidence>
<sequence length="510" mass="58261">MAPNSVDQAVSAEPVADIKVQISDTWNNLFVSKTIPLYANKTVRVGRDLCNNDFEVSEPAVSRNHLEFYSILFDDGSNHSPLVYVRDRQSNLGIKVNNEHIKDTKSITPGRLLQHGDKVSIPPFVTFELVQPFTPKLKLSPLQSEEAKSFEDRYTLLDRTIGDGASAQVHLAFDNETGEQLACKVYDLCQLSTPEKDDMIKSLMQEAFFRCQMEHPNITSFRGAYKSRSTLYVFEDLATGGDLFSLMARDRQFSESDVREILKPPHRHGPPVDIWGIGVLATQLLAGISKMDTMELLHAFAQSPGDMQEPSNELDQIFDELEKIRNECIQPDAINFIRRCFQVNPENRMTAAEAMEHRWLCTPDDDRKLFLRREEETTAGWRRRGVLEDIIKDIPDIRRRVTDGSLSFILKEHRPGLHAPRRTEERKEETGEKTDDKKRSRLQDISSLPQHQGLERRLRLMSTVPSRETHEKLLKTLAESGRLLVPRKVEDQGVDSNADEDDRPSKRLKA</sequence>
<feature type="domain" description="FHA" evidence="4">
    <location>
        <begin position="43"/>
        <end position="101"/>
    </location>
</feature>
<dbReference type="PROSITE" id="PS50006">
    <property type="entry name" value="FHA_DOMAIN"/>
    <property type="match status" value="1"/>
</dbReference>
<feature type="compositionally biased region" description="Basic and acidic residues" evidence="3">
    <location>
        <begin position="411"/>
        <end position="442"/>
    </location>
</feature>
<dbReference type="AlphaFoldDB" id="A0A423W6M9"/>
<dbReference type="EMBL" id="LJZO01000012">
    <property type="protein sequence ID" value="ROV98984.1"/>
    <property type="molecule type" value="Genomic_DNA"/>
</dbReference>
<feature type="domain" description="Protein kinase" evidence="5">
    <location>
        <begin position="155"/>
        <end position="510"/>
    </location>
</feature>
<evidence type="ECO:0000256" key="2">
    <source>
        <dbReference type="PROSITE-ProRule" id="PRU10141"/>
    </source>
</evidence>
<feature type="region of interest" description="Disordered" evidence="3">
    <location>
        <begin position="411"/>
        <end position="455"/>
    </location>
</feature>
<dbReference type="OrthoDB" id="74764at2759"/>
<dbReference type="InterPro" id="IPR017441">
    <property type="entry name" value="Protein_kinase_ATP_BS"/>
</dbReference>
<dbReference type="Pfam" id="PF00498">
    <property type="entry name" value="FHA"/>
    <property type="match status" value="1"/>
</dbReference>
<dbReference type="InterPro" id="IPR000719">
    <property type="entry name" value="Prot_kinase_dom"/>
</dbReference>
<dbReference type="STRING" id="252740.A0A423W6M9"/>